<feature type="disulfide bond" evidence="5">
    <location>
        <begin position="253"/>
        <end position="262"/>
    </location>
</feature>
<name>A0A1B0GL44_LUTLO</name>
<evidence type="ECO:0000259" key="7">
    <source>
        <dbReference type="PROSITE" id="PS50026"/>
    </source>
</evidence>
<comment type="caution">
    <text evidence="5">Lacks conserved residue(s) required for the propagation of feature annotation.</text>
</comment>
<dbReference type="InterPro" id="IPR018097">
    <property type="entry name" value="EGF_Ca-bd_CS"/>
</dbReference>
<evidence type="ECO:0000256" key="3">
    <source>
        <dbReference type="ARBA" id="ARBA00022737"/>
    </source>
</evidence>
<accession>A0A1B0GL44</accession>
<feature type="disulfide bond" evidence="5">
    <location>
        <begin position="269"/>
        <end position="279"/>
    </location>
</feature>
<evidence type="ECO:0000256" key="4">
    <source>
        <dbReference type="ARBA" id="ARBA00023157"/>
    </source>
</evidence>
<dbReference type="PROSITE" id="PS01186">
    <property type="entry name" value="EGF_2"/>
    <property type="match status" value="2"/>
</dbReference>
<feature type="domain" description="EGF-like" evidence="7">
    <location>
        <begin position="231"/>
        <end position="263"/>
    </location>
</feature>
<dbReference type="FunFam" id="2.10.25.10:FF:000010">
    <property type="entry name" value="Pro-epidermal growth factor"/>
    <property type="match status" value="1"/>
</dbReference>
<feature type="domain" description="EMI" evidence="8">
    <location>
        <begin position="151"/>
        <end position="232"/>
    </location>
</feature>
<dbReference type="PANTHER" id="PTHR24050:SF28">
    <property type="entry name" value="UROMODULIN-LIKE"/>
    <property type="match status" value="1"/>
</dbReference>
<dbReference type="SMART" id="SM00181">
    <property type="entry name" value="EGF"/>
    <property type="match status" value="2"/>
</dbReference>
<dbReference type="Pfam" id="PF07546">
    <property type="entry name" value="EMI"/>
    <property type="match status" value="1"/>
</dbReference>
<dbReference type="EMBL" id="AJWK01034183">
    <property type="status" value="NOT_ANNOTATED_CDS"/>
    <property type="molecule type" value="Genomic_DNA"/>
</dbReference>
<dbReference type="Pfam" id="PF07645">
    <property type="entry name" value="EGF_CA"/>
    <property type="match status" value="1"/>
</dbReference>
<evidence type="ECO:0000256" key="1">
    <source>
        <dbReference type="ARBA" id="ARBA00022536"/>
    </source>
</evidence>
<feature type="domain" description="EGF-like" evidence="7">
    <location>
        <begin position="265"/>
        <end position="304"/>
    </location>
</feature>
<keyword evidence="4 5" id="KW-1015">Disulfide bond</keyword>
<dbReference type="PROSITE" id="PS00010">
    <property type="entry name" value="ASX_HYDROXYL"/>
    <property type="match status" value="1"/>
</dbReference>
<dbReference type="InterPro" id="IPR001881">
    <property type="entry name" value="EGF-like_Ca-bd_dom"/>
</dbReference>
<dbReference type="PROSITE" id="PS01187">
    <property type="entry name" value="EGF_CA"/>
    <property type="match status" value="1"/>
</dbReference>
<keyword evidence="10" id="KW-1185">Reference proteome</keyword>
<protein>
    <recommendedName>
        <fullName evidence="11">Epidermal growth factor-like protein 8</fullName>
    </recommendedName>
</protein>
<dbReference type="PROSITE" id="PS00022">
    <property type="entry name" value="EGF_1"/>
    <property type="match status" value="1"/>
</dbReference>
<dbReference type="PROSITE" id="PS51041">
    <property type="entry name" value="EMI"/>
    <property type="match status" value="1"/>
</dbReference>
<dbReference type="InterPro" id="IPR011489">
    <property type="entry name" value="EMI_domain"/>
</dbReference>
<dbReference type="PROSITE" id="PS50026">
    <property type="entry name" value="EGF_3"/>
    <property type="match status" value="2"/>
</dbReference>
<organism evidence="9 10">
    <name type="scientific">Lutzomyia longipalpis</name>
    <name type="common">Sand fly</name>
    <dbReference type="NCBI Taxonomy" id="7200"/>
    <lineage>
        <taxon>Eukaryota</taxon>
        <taxon>Metazoa</taxon>
        <taxon>Ecdysozoa</taxon>
        <taxon>Arthropoda</taxon>
        <taxon>Hexapoda</taxon>
        <taxon>Insecta</taxon>
        <taxon>Pterygota</taxon>
        <taxon>Neoptera</taxon>
        <taxon>Endopterygota</taxon>
        <taxon>Diptera</taxon>
        <taxon>Nematocera</taxon>
        <taxon>Psychodoidea</taxon>
        <taxon>Psychodidae</taxon>
        <taxon>Lutzomyia</taxon>
        <taxon>Lutzomyia</taxon>
    </lineage>
</organism>
<evidence type="ECO:0000313" key="10">
    <source>
        <dbReference type="Proteomes" id="UP000092461"/>
    </source>
</evidence>
<dbReference type="AlphaFoldDB" id="A0A1B0GL44"/>
<dbReference type="InterPro" id="IPR000152">
    <property type="entry name" value="EGF-type_Asp/Asn_hydroxyl_site"/>
</dbReference>
<dbReference type="SUPFAM" id="SSF57196">
    <property type="entry name" value="EGF/Laminin"/>
    <property type="match status" value="2"/>
</dbReference>
<dbReference type="Gene3D" id="2.10.25.10">
    <property type="entry name" value="Laminin"/>
    <property type="match status" value="2"/>
</dbReference>
<evidence type="ECO:0000313" key="9">
    <source>
        <dbReference type="EnsemblMetazoa" id="LLOJ009809-PA"/>
    </source>
</evidence>
<evidence type="ECO:0000256" key="2">
    <source>
        <dbReference type="ARBA" id="ARBA00022729"/>
    </source>
</evidence>
<dbReference type="SMART" id="SM00179">
    <property type="entry name" value="EGF_CA"/>
    <property type="match status" value="1"/>
</dbReference>
<evidence type="ECO:0008006" key="11">
    <source>
        <dbReference type="Google" id="ProtNLM"/>
    </source>
</evidence>
<feature type="signal peptide" evidence="6">
    <location>
        <begin position="1"/>
        <end position="22"/>
    </location>
</feature>
<evidence type="ECO:0000256" key="5">
    <source>
        <dbReference type="PROSITE-ProRule" id="PRU00076"/>
    </source>
</evidence>
<dbReference type="VEuPathDB" id="VectorBase:LLONM1_009742"/>
<dbReference type="PANTHER" id="PTHR24050">
    <property type="entry name" value="PA14 DOMAIN-CONTAINING PROTEIN"/>
    <property type="match status" value="1"/>
</dbReference>
<dbReference type="Proteomes" id="UP000092461">
    <property type="component" value="Unassembled WGS sequence"/>
</dbReference>
<feature type="chain" id="PRO_5008408424" description="Epidermal growth factor-like protein 8" evidence="6">
    <location>
        <begin position="23"/>
        <end position="307"/>
    </location>
</feature>
<dbReference type="InterPro" id="IPR049883">
    <property type="entry name" value="NOTCH1_EGF-like"/>
</dbReference>
<evidence type="ECO:0000259" key="8">
    <source>
        <dbReference type="PROSITE" id="PS51041"/>
    </source>
</evidence>
<dbReference type="InterPro" id="IPR000742">
    <property type="entry name" value="EGF"/>
</dbReference>
<proteinExistence type="predicted"/>
<keyword evidence="3" id="KW-0677">Repeat</keyword>
<keyword evidence="1 5" id="KW-0245">EGF-like domain</keyword>
<feature type="disulfide bond" evidence="5">
    <location>
        <begin position="235"/>
        <end position="245"/>
    </location>
</feature>
<dbReference type="VEuPathDB" id="VectorBase:LLOJ009809"/>
<dbReference type="CDD" id="cd00054">
    <property type="entry name" value="EGF_CA"/>
    <property type="match status" value="1"/>
</dbReference>
<dbReference type="EnsemblMetazoa" id="LLOJ009809-RA">
    <property type="protein sequence ID" value="LLOJ009809-PA"/>
    <property type="gene ID" value="LLOJ009809"/>
</dbReference>
<keyword evidence="2 6" id="KW-0732">Signal</keyword>
<reference evidence="9" key="1">
    <citation type="submission" date="2020-05" db="UniProtKB">
        <authorList>
            <consortium name="EnsemblMetazoa"/>
        </authorList>
    </citation>
    <scope>IDENTIFICATION</scope>
    <source>
        <strain evidence="9">Jacobina</strain>
    </source>
</reference>
<dbReference type="InterPro" id="IPR052235">
    <property type="entry name" value="Nephronectin_domain"/>
</dbReference>
<evidence type="ECO:0000256" key="6">
    <source>
        <dbReference type="SAM" id="SignalP"/>
    </source>
</evidence>
<dbReference type="GO" id="GO:0005509">
    <property type="term" value="F:calcium ion binding"/>
    <property type="evidence" value="ECO:0007669"/>
    <property type="project" value="InterPro"/>
</dbReference>
<sequence>MASGSVALLCIVGISLMHDVTSEVTTGRHNNNSYALKLTLINSSGFNRTPWWQQPPPSASSSPVTTQSSFMWTTMQDATTTAPPATTSHQRSHRHHRGHSGFIGLTFRKFYIFKGNCFSILSPPSNQQANAQNFLRNLGFAGAGGMFAPSIRHVCPERTTVHVPIKTKELFNKPTWRQFSEPCLDQNLCTGVRMVHEPTYRDVIRHHSTHRILYNCCPGWERIHANSSGCNKPVCKMECKNGGKCVKPDTCSCRTGFTGTSCELDINECKEEKPCDQMCYNTEGSYYCTCREGFSLQPDRQSCKKLG</sequence>